<feature type="binding site" description="covalent" evidence="8">
    <location>
        <position position="140"/>
    </location>
    <ligand>
        <name>heme c</name>
        <dbReference type="ChEBI" id="CHEBI:61717"/>
        <label>2</label>
    </ligand>
</feature>
<name>A0AAU7FED2_9NEIS</name>
<feature type="domain" description="Cytochrome c" evidence="11">
    <location>
        <begin position="116"/>
        <end position="204"/>
    </location>
</feature>
<dbReference type="PROSITE" id="PS51007">
    <property type="entry name" value="CYTC"/>
    <property type="match status" value="2"/>
</dbReference>
<evidence type="ECO:0000256" key="5">
    <source>
        <dbReference type="ARBA" id="ARBA00022764"/>
    </source>
</evidence>
<dbReference type="InterPro" id="IPR036909">
    <property type="entry name" value="Cyt_c-like_dom_sf"/>
</dbReference>
<evidence type="ECO:0000256" key="8">
    <source>
        <dbReference type="PIRSR" id="PIRSR000005-1"/>
    </source>
</evidence>
<dbReference type="GO" id="GO:0042597">
    <property type="term" value="C:periplasmic space"/>
    <property type="evidence" value="ECO:0007669"/>
    <property type="project" value="UniProtKB-SubCell"/>
</dbReference>
<dbReference type="InterPro" id="IPR008168">
    <property type="entry name" value="Cyt_C_IC"/>
</dbReference>
<feature type="binding site" description="covalent" evidence="8">
    <location>
        <position position="40"/>
    </location>
    <ligand>
        <name>heme c</name>
        <dbReference type="ChEBI" id="CHEBI:61717"/>
        <label>1</label>
    </ligand>
</feature>
<dbReference type="RefSeq" id="WP_348946226.1">
    <property type="nucleotide sequence ID" value="NZ_CP157355.1"/>
</dbReference>
<keyword evidence="7 9" id="KW-0408">Iron</keyword>
<feature type="domain" description="Cytochrome c" evidence="11">
    <location>
        <begin position="27"/>
        <end position="106"/>
    </location>
</feature>
<keyword evidence="2" id="KW-0813">Transport</keyword>
<sequence>MRSMTVAVKLAAFLMMAPAVFAAGTKGDPAKGKVIVDQVCAACHGADGNSVASANPSLAGQHPEYIVKQLQEFKAQKRKNPVMLGMATPLSAADMANVAAYYSQQTPKAKGASNKELIEAGKKIYRGGIASKNVPACMACHGPSGSGIPGQYPRLSSQHASYTSAQLTAFRVGERANNQVMSEIAAKLSDQEIKAVSEYIQAIH</sequence>
<keyword evidence="3 8" id="KW-0349">Heme</keyword>
<evidence type="ECO:0000313" key="12">
    <source>
        <dbReference type="EMBL" id="XBM01980.1"/>
    </source>
</evidence>
<dbReference type="AlphaFoldDB" id="A0AAU7FED2"/>
<reference evidence="12" key="1">
    <citation type="submission" date="2024-05" db="EMBL/GenBank/DDBJ databases">
        <authorList>
            <person name="Yang L."/>
            <person name="Pan L."/>
        </authorList>
    </citation>
    <scope>NUCLEOTIDE SEQUENCE</scope>
    <source>
        <strain evidence="12">FCG-7</strain>
    </source>
</reference>
<comment type="PTM">
    <text evidence="8">Binds 2 heme c groups covalently per subunit.</text>
</comment>
<evidence type="ECO:0000256" key="10">
    <source>
        <dbReference type="SAM" id="SignalP"/>
    </source>
</evidence>
<keyword evidence="4 9" id="KW-0479">Metal-binding</keyword>
<dbReference type="PANTHER" id="PTHR33751:SF9">
    <property type="entry name" value="CYTOCHROME C4"/>
    <property type="match status" value="1"/>
</dbReference>
<dbReference type="PIRSF" id="PIRSF000005">
    <property type="entry name" value="Cytochrome_c4"/>
    <property type="match status" value="1"/>
</dbReference>
<evidence type="ECO:0000256" key="9">
    <source>
        <dbReference type="PIRSR" id="PIRSR000005-2"/>
    </source>
</evidence>
<organism evidence="12">
    <name type="scientific">Chitinibacter mangrovi</name>
    <dbReference type="NCBI Taxonomy" id="3153927"/>
    <lineage>
        <taxon>Bacteria</taxon>
        <taxon>Pseudomonadati</taxon>
        <taxon>Pseudomonadota</taxon>
        <taxon>Betaproteobacteria</taxon>
        <taxon>Neisseriales</taxon>
        <taxon>Chitinibacteraceae</taxon>
        <taxon>Chitinibacter</taxon>
    </lineage>
</organism>
<dbReference type="PRINTS" id="PR00605">
    <property type="entry name" value="CYTCHROMECIC"/>
</dbReference>
<dbReference type="PANTHER" id="PTHR33751">
    <property type="entry name" value="CBB3-TYPE CYTOCHROME C OXIDASE SUBUNIT FIXP"/>
    <property type="match status" value="1"/>
</dbReference>
<evidence type="ECO:0000256" key="6">
    <source>
        <dbReference type="ARBA" id="ARBA00022982"/>
    </source>
</evidence>
<dbReference type="SUPFAM" id="SSF46626">
    <property type="entry name" value="Cytochrome c"/>
    <property type="match status" value="2"/>
</dbReference>
<protein>
    <submittedName>
        <fullName evidence="12">C-type cytochrome</fullName>
    </submittedName>
</protein>
<feature type="binding site" description="axial binding residue" evidence="9">
    <location>
        <position position="44"/>
    </location>
    <ligand>
        <name>heme c</name>
        <dbReference type="ChEBI" id="CHEBI:61717"/>
        <label>1</label>
    </ligand>
    <ligandPart>
        <name>Fe</name>
        <dbReference type="ChEBI" id="CHEBI:18248"/>
    </ligandPart>
</feature>
<feature type="binding site" description="covalent" evidence="8">
    <location>
        <position position="43"/>
    </location>
    <ligand>
        <name>heme c</name>
        <dbReference type="ChEBI" id="CHEBI:61717"/>
        <label>1</label>
    </ligand>
</feature>
<dbReference type="Pfam" id="PF00034">
    <property type="entry name" value="Cytochrom_C"/>
    <property type="match status" value="2"/>
</dbReference>
<comment type="subcellular location">
    <subcellularLocation>
        <location evidence="1">Periplasm</location>
    </subcellularLocation>
</comment>
<feature type="binding site" description="axial binding residue" evidence="9">
    <location>
        <position position="141"/>
    </location>
    <ligand>
        <name>heme c</name>
        <dbReference type="ChEBI" id="CHEBI:61717"/>
        <label>2</label>
    </ligand>
    <ligandPart>
        <name>Fe</name>
        <dbReference type="ChEBI" id="CHEBI:18248"/>
    </ligandPart>
</feature>
<keyword evidence="6" id="KW-0249">Electron transport</keyword>
<dbReference type="InterPro" id="IPR024167">
    <property type="entry name" value="Cytochrome_c4-like"/>
</dbReference>
<dbReference type="EMBL" id="CP157355">
    <property type="protein sequence ID" value="XBM01980.1"/>
    <property type="molecule type" value="Genomic_DNA"/>
</dbReference>
<evidence type="ECO:0000259" key="11">
    <source>
        <dbReference type="PROSITE" id="PS51007"/>
    </source>
</evidence>
<evidence type="ECO:0000256" key="3">
    <source>
        <dbReference type="ARBA" id="ARBA00022617"/>
    </source>
</evidence>
<accession>A0AAU7FED2</accession>
<feature type="signal peptide" evidence="10">
    <location>
        <begin position="1"/>
        <end position="22"/>
    </location>
</feature>
<dbReference type="InterPro" id="IPR009056">
    <property type="entry name" value="Cyt_c-like_dom"/>
</dbReference>
<evidence type="ECO:0000256" key="2">
    <source>
        <dbReference type="ARBA" id="ARBA00022448"/>
    </source>
</evidence>
<feature type="binding site" description="axial binding residue" evidence="9">
    <location>
        <position position="181"/>
    </location>
    <ligand>
        <name>heme c</name>
        <dbReference type="ChEBI" id="CHEBI:61717"/>
        <label>2</label>
    </ligand>
    <ligandPart>
        <name>Fe</name>
        <dbReference type="ChEBI" id="CHEBI:18248"/>
    </ligandPart>
</feature>
<evidence type="ECO:0000256" key="1">
    <source>
        <dbReference type="ARBA" id="ARBA00004418"/>
    </source>
</evidence>
<proteinExistence type="predicted"/>
<dbReference type="InterPro" id="IPR050597">
    <property type="entry name" value="Cytochrome_c_Oxidase_Subunit"/>
</dbReference>
<dbReference type="GO" id="GO:0005506">
    <property type="term" value="F:iron ion binding"/>
    <property type="evidence" value="ECO:0007669"/>
    <property type="project" value="InterPro"/>
</dbReference>
<dbReference type="GO" id="GO:0020037">
    <property type="term" value="F:heme binding"/>
    <property type="evidence" value="ECO:0007669"/>
    <property type="project" value="InterPro"/>
</dbReference>
<keyword evidence="10" id="KW-0732">Signal</keyword>
<feature type="binding site" description="covalent" evidence="8">
    <location>
        <position position="137"/>
    </location>
    <ligand>
        <name>heme c</name>
        <dbReference type="ChEBI" id="CHEBI:61717"/>
        <label>2</label>
    </ligand>
</feature>
<evidence type="ECO:0000256" key="4">
    <source>
        <dbReference type="ARBA" id="ARBA00022723"/>
    </source>
</evidence>
<dbReference type="GO" id="GO:0009055">
    <property type="term" value="F:electron transfer activity"/>
    <property type="evidence" value="ECO:0007669"/>
    <property type="project" value="InterPro"/>
</dbReference>
<dbReference type="Gene3D" id="1.10.760.10">
    <property type="entry name" value="Cytochrome c-like domain"/>
    <property type="match status" value="2"/>
</dbReference>
<feature type="chain" id="PRO_5043324662" evidence="10">
    <location>
        <begin position="23"/>
        <end position="204"/>
    </location>
</feature>
<keyword evidence="5" id="KW-0574">Periplasm</keyword>
<gene>
    <name evidence="12" type="ORF">ABHF33_06855</name>
</gene>
<feature type="binding site" description="axial binding residue" evidence="9">
    <location>
        <position position="83"/>
    </location>
    <ligand>
        <name>heme c</name>
        <dbReference type="ChEBI" id="CHEBI:61717"/>
        <label>1</label>
    </ligand>
    <ligandPart>
        <name>Fe</name>
        <dbReference type="ChEBI" id="CHEBI:18248"/>
    </ligandPart>
</feature>
<dbReference type="KEGG" id="cmav:ABHF33_06855"/>
<evidence type="ECO:0000256" key="7">
    <source>
        <dbReference type="ARBA" id="ARBA00023004"/>
    </source>
</evidence>